<dbReference type="Gene3D" id="3.40.630.30">
    <property type="match status" value="1"/>
</dbReference>
<feature type="domain" description="BioF2-like acetyltransferase" evidence="1">
    <location>
        <begin position="182"/>
        <end position="330"/>
    </location>
</feature>
<dbReference type="InterPro" id="IPR016181">
    <property type="entry name" value="Acyl_CoA_acyltransferase"/>
</dbReference>
<comment type="caution">
    <text evidence="2">The sequence shown here is derived from an EMBL/GenBank/DDBJ whole genome shotgun (WGS) entry which is preliminary data.</text>
</comment>
<evidence type="ECO:0000313" key="3">
    <source>
        <dbReference type="Proteomes" id="UP001055125"/>
    </source>
</evidence>
<dbReference type="RefSeq" id="WP_238242360.1">
    <property type="nucleotide sequence ID" value="NZ_BPQP01000005.1"/>
</dbReference>
<sequence length="391" mass="43050">MQPARPAAFDAPFRAELHTSLEAVAPLWRVLEAEGVSTPYQRLDWVGTVLAHLAGPAGATPLFVTVWDADGRLVMLVPLALTPRHGCRVVTWLDLGVCDYAMPVLADAFEPNAAQGAAIWDAVCAVLPRVDLIQIERIPLRACGCANPIAALPGCRTMAMEASSVAVAGDPDTVLDRLCRPSTMRNLRSKRRRLERAGSIRFVRATSPAEVKAIFGVLVEQRRQRFAEMGRFDLLSHPEARDFYLAAALEGLGGGPARLFGLSVNNTWIATGYGLVHHDTFYYLIPTTSLDGEWKPSSPGILMTAETIRWASAQGLQRYDFTVGLLPYKRDFGVESHELRELMQPLTLKGVVLKAGLCTTNSTKTWLKTTRLFEPLQKARRYVRKLGVRAC</sequence>
<dbReference type="EMBL" id="BPQP01000005">
    <property type="protein sequence ID" value="GJD93152.1"/>
    <property type="molecule type" value="Genomic_DNA"/>
</dbReference>
<dbReference type="SUPFAM" id="SSF55729">
    <property type="entry name" value="Acyl-CoA N-acyltransferases (Nat)"/>
    <property type="match status" value="1"/>
</dbReference>
<evidence type="ECO:0000313" key="2">
    <source>
        <dbReference type="EMBL" id="GJD93152.1"/>
    </source>
</evidence>
<dbReference type="InterPro" id="IPR038740">
    <property type="entry name" value="BioF2-like_GNAT_dom"/>
</dbReference>
<evidence type="ECO:0000259" key="1">
    <source>
        <dbReference type="Pfam" id="PF13480"/>
    </source>
</evidence>
<dbReference type="Pfam" id="PF13480">
    <property type="entry name" value="Acetyltransf_6"/>
    <property type="match status" value="1"/>
</dbReference>
<reference evidence="2" key="2">
    <citation type="submission" date="2021-08" db="EMBL/GenBank/DDBJ databases">
        <authorList>
            <person name="Tani A."/>
            <person name="Ola A."/>
            <person name="Ogura Y."/>
            <person name="Katsura K."/>
            <person name="Hayashi T."/>
        </authorList>
    </citation>
    <scope>NUCLEOTIDE SEQUENCE</scope>
    <source>
        <strain evidence="2">DSM 19015</strain>
    </source>
</reference>
<protein>
    <recommendedName>
        <fullName evidence="1">BioF2-like acetyltransferase domain-containing protein</fullName>
    </recommendedName>
</protein>
<proteinExistence type="predicted"/>
<keyword evidence="3" id="KW-1185">Reference proteome</keyword>
<organism evidence="2 3">
    <name type="scientific">Methylobacterium iners</name>
    <dbReference type="NCBI Taxonomy" id="418707"/>
    <lineage>
        <taxon>Bacteria</taxon>
        <taxon>Pseudomonadati</taxon>
        <taxon>Pseudomonadota</taxon>
        <taxon>Alphaproteobacteria</taxon>
        <taxon>Hyphomicrobiales</taxon>
        <taxon>Methylobacteriaceae</taxon>
        <taxon>Methylobacterium</taxon>
    </lineage>
</organism>
<dbReference type="Proteomes" id="UP001055125">
    <property type="component" value="Unassembled WGS sequence"/>
</dbReference>
<name>A0ABQ4RT51_9HYPH</name>
<accession>A0ABQ4RT51</accession>
<gene>
    <name evidence="2" type="ORF">OCOJLMKI_0342</name>
</gene>
<reference evidence="2" key="1">
    <citation type="journal article" date="2021" name="Front. Microbiol.">
        <title>Comprehensive Comparative Genomics and Phenotyping of Methylobacterium Species.</title>
        <authorList>
            <person name="Alessa O."/>
            <person name="Ogura Y."/>
            <person name="Fujitani Y."/>
            <person name="Takami H."/>
            <person name="Hayashi T."/>
            <person name="Sahin N."/>
            <person name="Tani A."/>
        </authorList>
    </citation>
    <scope>NUCLEOTIDE SEQUENCE</scope>
    <source>
        <strain evidence="2">DSM 19015</strain>
    </source>
</reference>